<dbReference type="InterPro" id="IPR029062">
    <property type="entry name" value="Class_I_gatase-like"/>
</dbReference>
<dbReference type="PROSITE" id="PS51273">
    <property type="entry name" value="GATASE_TYPE_1"/>
    <property type="match status" value="1"/>
</dbReference>
<gene>
    <name evidence="11" type="primary">carA</name>
    <name evidence="13" type="ORF">H9895_02450</name>
</gene>
<comment type="catalytic activity">
    <reaction evidence="9 11">
        <text>hydrogencarbonate + L-glutamine + 2 ATP + H2O = carbamoyl phosphate + L-glutamate + 2 ADP + phosphate + 2 H(+)</text>
        <dbReference type="Rhea" id="RHEA:18633"/>
        <dbReference type="ChEBI" id="CHEBI:15377"/>
        <dbReference type="ChEBI" id="CHEBI:15378"/>
        <dbReference type="ChEBI" id="CHEBI:17544"/>
        <dbReference type="ChEBI" id="CHEBI:29985"/>
        <dbReference type="ChEBI" id="CHEBI:30616"/>
        <dbReference type="ChEBI" id="CHEBI:43474"/>
        <dbReference type="ChEBI" id="CHEBI:58228"/>
        <dbReference type="ChEBI" id="CHEBI:58359"/>
        <dbReference type="ChEBI" id="CHEBI:456216"/>
        <dbReference type="EC" id="6.3.5.5"/>
    </reaction>
</comment>
<keyword evidence="5 11" id="KW-0547">Nucleotide-binding</keyword>
<dbReference type="InterPro" id="IPR006274">
    <property type="entry name" value="CarbamoylP_synth_ssu"/>
</dbReference>
<dbReference type="SMART" id="SM01097">
    <property type="entry name" value="CPSase_sm_chain"/>
    <property type="match status" value="1"/>
</dbReference>
<keyword evidence="11" id="KW-0055">Arginine biosynthesis</keyword>
<dbReference type="NCBIfam" id="NF009475">
    <property type="entry name" value="PRK12838.1"/>
    <property type="match status" value="1"/>
</dbReference>
<dbReference type="Pfam" id="PF00988">
    <property type="entry name" value="CPSase_sm_chain"/>
    <property type="match status" value="1"/>
</dbReference>
<dbReference type="GO" id="GO:0044205">
    <property type="term" value="P:'de novo' UMP biosynthetic process"/>
    <property type="evidence" value="ECO:0007669"/>
    <property type="project" value="UniProtKB-UniRule"/>
</dbReference>
<comment type="catalytic activity">
    <reaction evidence="10 11">
        <text>L-glutamine + H2O = L-glutamate + NH4(+)</text>
        <dbReference type="Rhea" id="RHEA:15889"/>
        <dbReference type="ChEBI" id="CHEBI:15377"/>
        <dbReference type="ChEBI" id="CHEBI:28938"/>
        <dbReference type="ChEBI" id="CHEBI:29985"/>
        <dbReference type="ChEBI" id="CHEBI:58359"/>
    </reaction>
</comment>
<comment type="pathway">
    <text evidence="1 11">Pyrimidine metabolism; UMP biosynthesis via de novo pathway; (S)-dihydroorotate from bicarbonate: step 1/3.</text>
</comment>
<dbReference type="GO" id="GO:0004088">
    <property type="term" value="F:carbamoyl-phosphate synthase (glutamine-hydrolyzing) activity"/>
    <property type="evidence" value="ECO:0007669"/>
    <property type="project" value="UniProtKB-UniRule"/>
</dbReference>
<reference evidence="13" key="1">
    <citation type="journal article" date="2021" name="PeerJ">
        <title>Extensive microbial diversity within the chicken gut microbiome revealed by metagenomics and culture.</title>
        <authorList>
            <person name="Gilroy R."/>
            <person name="Ravi A."/>
            <person name="Getino M."/>
            <person name="Pursley I."/>
            <person name="Horton D.L."/>
            <person name="Alikhan N.F."/>
            <person name="Baker D."/>
            <person name="Gharbi K."/>
            <person name="Hall N."/>
            <person name="Watson M."/>
            <person name="Adriaenssens E.M."/>
            <person name="Foster-Nyarko E."/>
            <person name="Jarju S."/>
            <person name="Secka A."/>
            <person name="Antonio M."/>
            <person name="Oren A."/>
            <person name="Chaudhuri R.R."/>
            <person name="La Ragione R."/>
            <person name="Hildebrand F."/>
            <person name="Pallen M.J."/>
        </authorList>
    </citation>
    <scope>NUCLEOTIDE SEQUENCE</scope>
    <source>
        <strain evidence="13">CHK169-2315</strain>
    </source>
</reference>
<comment type="similarity">
    <text evidence="3 11">Belongs to the CarA family.</text>
</comment>
<evidence type="ECO:0000256" key="5">
    <source>
        <dbReference type="ARBA" id="ARBA00022741"/>
    </source>
</evidence>
<proteinExistence type="inferred from homology"/>
<feature type="region of interest" description="CPSase" evidence="11">
    <location>
        <begin position="1"/>
        <end position="171"/>
    </location>
</feature>
<feature type="binding site" evidence="11">
    <location>
        <position position="221"/>
    </location>
    <ligand>
        <name>L-glutamine</name>
        <dbReference type="ChEBI" id="CHEBI:58359"/>
    </ligand>
</feature>
<dbReference type="GO" id="GO:0006526">
    <property type="term" value="P:L-arginine biosynthetic process"/>
    <property type="evidence" value="ECO:0007669"/>
    <property type="project" value="UniProtKB-UniRule"/>
</dbReference>
<dbReference type="InterPro" id="IPR035686">
    <property type="entry name" value="CPSase_GATase1"/>
</dbReference>
<evidence type="ECO:0000256" key="11">
    <source>
        <dbReference type="HAMAP-Rule" id="MF_01209"/>
    </source>
</evidence>
<dbReference type="Gene3D" id="3.40.50.880">
    <property type="match status" value="1"/>
</dbReference>
<dbReference type="EMBL" id="DXHX01000034">
    <property type="protein sequence ID" value="HIV73924.1"/>
    <property type="molecule type" value="Genomic_DNA"/>
</dbReference>
<comment type="function">
    <text evidence="11">Small subunit of the glutamine-dependent carbamoyl phosphate synthetase (CPSase). CPSase catalyzes the formation of carbamoyl phosphate from the ammonia moiety of glutamine, carbonate, and phosphate donated by ATP, constituting the first step of 2 biosynthetic pathways, one leading to arginine and/or urea and the other to pyrimidine nucleotides. The small subunit (glutamine amidotransferase) binds and cleaves glutamine to supply the large subunit with the substrate ammonia.</text>
</comment>
<keyword evidence="7 11" id="KW-0315">Glutamine amidotransferase</keyword>
<dbReference type="InterPro" id="IPR036480">
    <property type="entry name" value="CarbP_synth_ssu_N_sf"/>
</dbReference>
<protein>
    <recommendedName>
        <fullName evidence="11">Carbamoyl phosphate synthase small chain</fullName>
        <ecNumber evidence="11">6.3.5.5</ecNumber>
    </recommendedName>
    <alternativeName>
        <fullName evidence="11">Carbamoyl phosphate synthetase glutamine chain</fullName>
    </alternativeName>
</protein>
<keyword evidence="8 11" id="KW-0665">Pyrimidine biosynthesis</keyword>
<feature type="binding site" evidence="11">
    <location>
        <position position="247"/>
    </location>
    <ligand>
        <name>L-glutamine</name>
        <dbReference type="ChEBI" id="CHEBI:58359"/>
    </ligand>
</feature>
<name>A0A9D1PM48_9BACI</name>
<feature type="domain" description="Carbamoyl-phosphate synthase small subunit N-terminal" evidence="12">
    <location>
        <begin position="2"/>
        <end position="132"/>
    </location>
</feature>
<feature type="active site" evidence="11">
    <location>
        <position position="333"/>
    </location>
</feature>
<dbReference type="CDD" id="cd01744">
    <property type="entry name" value="GATase1_CPSase"/>
    <property type="match status" value="1"/>
</dbReference>
<dbReference type="Pfam" id="PF00117">
    <property type="entry name" value="GATase"/>
    <property type="match status" value="1"/>
</dbReference>
<evidence type="ECO:0000256" key="2">
    <source>
        <dbReference type="ARBA" id="ARBA00005077"/>
    </source>
</evidence>
<evidence type="ECO:0000256" key="7">
    <source>
        <dbReference type="ARBA" id="ARBA00022962"/>
    </source>
</evidence>
<sequence length="365" mass="40387">MSKRKLILEDGTTLVGEAFGSERVTEGAVIFNTGMTGYQEIMSDPNYLGHIAVMTYPSIGSYGINRDDFESITPFINGIITKEVNDEPSNFRSEETLDAFMKRHQIPGIAGIDTRMLTRLLRDKGSMRGMITDASATFESVQEVLKKEETSLLVEKTSITKPYIVPGEGARVVIIDLGMKQTILHELTNLQCHVTVVPYDTSAEDILRFKPDGVLLSNGPGNPTFVQTTIETVQALLGEIPIFGIGLGHQIFAQACGANITKLNHGNYGNSFPVKDLAIDKTWITTQSRQYYVAEASIENTDLTVTFRSLNDDTVEGLKHKKFDAFSVQFNPEGAPGSNDTKYLFEQFIEMMKQNRVKNGGQQHA</sequence>
<dbReference type="SUPFAM" id="SSF52021">
    <property type="entry name" value="Carbamoyl phosphate synthetase, small subunit N-terminal domain"/>
    <property type="match status" value="1"/>
</dbReference>
<dbReference type="AlphaFoldDB" id="A0A9D1PM48"/>
<dbReference type="InterPro" id="IPR050472">
    <property type="entry name" value="Anth_synth/Amidotransfase"/>
</dbReference>
<dbReference type="InterPro" id="IPR017926">
    <property type="entry name" value="GATASE"/>
</dbReference>
<dbReference type="PRINTS" id="PR00096">
    <property type="entry name" value="GATASE"/>
</dbReference>
<dbReference type="HAMAP" id="MF_01209">
    <property type="entry name" value="CPSase_S_chain"/>
    <property type="match status" value="1"/>
</dbReference>
<evidence type="ECO:0000256" key="10">
    <source>
        <dbReference type="ARBA" id="ARBA00049285"/>
    </source>
</evidence>
<comment type="caution">
    <text evidence="13">The sequence shown here is derived from an EMBL/GenBank/DDBJ whole genome shotgun (WGS) entry which is preliminary data.</text>
</comment>
<feature type="binding site" evidence="11">
    <location>
        <position position="250"/>
    </location>
    <ligand>
        <name>L-glutamine</name>
        <dbReference type="ChEBI" id="CHEBI:58359"/>
    </ligand>
</feature>
<evidence type="ECO:0000256" key="4">
    <source>
        <dbReference type="ARBA" id="ARBA00022598"/>
    </source>
</evidence>
<dbReference type="GO" id="GO:0006207">
    <property type="term" value="P:'de novo' pyrimidine nucleobase biosynthetic process"/>
    <property type="evidence" value="ECO:0007669"/>
    <property type="project" value="InterPro"/>
</dbReference>
<keyword evidence="4 11" id="KW-0436">Ligase</keyword>
<comment type="subunit">
    <text evidence="11">Composed of two chains; the small (or glutamine) chain promotes the hydrolysis of glutamine to ammonia, which is used by the large (or ammonia) chain to synthesize carbamoyl phosphate. Tetramer of heterodimers (alpha,beta)4.</text>
</comment>
<dbReference type="EC" id="6.3.5.5" evidence="11"/>
<dbReference type="Proteomes" id="UP000823937">
    <property type="component" value="Unassembled WGS sequence"/>
</dbReference>
<evidence type="ECO:0000256" key="6">
    <source>
        <dbReference type="ARBA" id="ARBA00022840"/>
    </source>
</evidence>
<evidence type="ECO:0000259" key="12">
    <source>
        <dbReference type="SMART" id="SM01097"/>
    </source>
</evidence>
<dbReference type="NCBIfam" id="TIGR01368">
    <property type="entry name" value="CPSaseIIsmall"/>
    <property type="match status" value="1"/>
</dbReference>
<accession>A0A9D1PM48</accession>
<evidence type="ECO:0000256" key="3">
    <source>
        <dbReference type="ARBA" id="ARBA00007800"/>
    </source>
</evidence>
<evidence type="ECO:0000256" key="9">
    <source>
        <dbReference type="ARBA" id="ARBA00048816"/>
    </source>
</evidence>
<keyword evidence="11" id="KW-0028">Amino-acid biosynthesis</keyword>
<evidence type="ECO:0000256" key="8">
    <source>
        <dbReference type="ARBA" id="ARBA00022975"/>
    </source>
</evidence>
<comment type="caution">
    <text evidence="11">Lacks conserved residue(s) required for the propagation of feature annotation.</text>
</comment>
<comment type="pathway">
    <text evidence="2 11">Amino-acid biosynthesis; L-arginine biosynthesis; carbamoyl phosphate from bicarbonate: step 1/1.</text>
</comment>
<evidence type="ECO:0000313" key="14">
    <source>
        <dbReference type="Proteomes" id="UP000823937"/>
    </source>
</evidence>
<feature type="binding site" evidence="11">
    <location>
        <position position="291"/>
    </location>
    <ligand>
        <name>L-glutamine</name>
        <dbReference type="ChEBI" id="CHEBI:58359"/>
    </ligand>
</feature>
<dbReference type="InterPro" id="IPR002474">
    <property type="entry name" value="CarbamoylP_synth_ssu_N"/>
</dbReference>
<evidence type="ECO:0000256" key="1">
    <source>
        <dbReference type="ARBA" id="ARBA00004812"/>
    </source>
</evidence>
<feature type="binding site" evidence="11">
    <location>
        <position position="219"/>
    </location>
    <ligand>
        <name>L-glutamine</name>
        <dbReference type="ChEBI" id="CHEBI:58359"/>
    </ligand>
</feature>
<dbReference type="SUPFAM" id="SSF52317">
    <property type="entry name" value="Class I glutamine amidotransferase-like"/>
    <property type="match status" value="1"/>
</dbReference>
<organism evidence="13 14">
    <name type="scientific">Candidatus Pseudogracilibacillus intestinigallinarum</name>
    <dbReference type="NCBI Taxonomy" id="2838742"/>
    <lineage>
        <taxon>Bacteria</taxon>
        <taxon>Bacillati</taxon>
        <taxon>Bacillota</taxon>
        <taxon>Bacilli</taxon>
        <taxon>Bacillales</taxon>
        <taxon>Bacillaceae</taxon>
        <taxon>Pseudogracilibacillus</taxon>
    </lineage>
</organism>
<dbReference type="FunFam" id="3.50.30.20:FF:000001">
    <property type="entry name" value="Carbamoyl-phosphate synthase small chain"/>
    <property type="match status" value="1"/>
</dbReference>
<dbReference type="GO" id="GO:0005524">
    <property type="term" value="F:ATP binding"/>
    <property type="evidence" value="ECO:0007669"/>
    <property type="project" value="UniProtKB-UniRule"/>
</dbReference>
<dbReference type="PRINTS" id="PR00099">
    <property type="entry name" value="CPSGATASE"/>
</dbReference>
<dbReference type="PANTHER" id="PTHR43418:SF7">
    <property type="entry name" value="CARBAMOYL-PHOSPHATE SYNTHASE SMALL CHAIN"/>
    <property type="match status" value="1"/>
</dbReference>
<dbReference type="GO" id="GO:0006541">
    <property type="term" value="P:glutamine metabolic process"/>
    <property type="evidence" value="ECO:0007669"/>
    <property type="project" value="InterPro"/>
</dbReference>
<evidence type="ECO:0000313" key="13">
    <source>
        <dbReference type="EMBL" id="HIV73924.1"/>
    </source>
</evidence>
<dbReference type="PANTHER" id="PTHR43418">
    <property type="entry name" value="MULTIFUNCTIONAL TRYPTOPHAN BIOSYNTHESIS PROTEIN-RELATED"/>
    <property type="match status" value="1"/>
</dbReference>
<keyword evidence="6 11" id="KW-0067">ATP-binding</keyword>
<reference evidence="13" key="2">
    <citation type="submission" date="2021-04" db="EMBL/GenBank/DDBJ databases">
        <authorList>
            <person name="Gilroy R."/>
        </authorList>
    </citation>
    <scope>NUCLEOTIDE SEQUENCE</scope>
    <source>
        <strain evidence="13">CHK169-2315</strain>
    </source>
</reference>
<dbReference type="Gene3D" id="3.50.30.20">
    <property type="entry name" value="Carbamoyl-phosphate synthase small subunit, N-terminal domain"/>
    <property type="match status" value="1"/>
</dbReference>